<sequence length="154" mass="17007">MGRGLGFQQHQPHGNSGIWVDTHAQPQQGYGFHQDSWGPDHNNYQNQHGNNGVFHDTIPNANYGHHGYDNFGHGNTVGQFPNGGAYKFNSGGRHGGYNSEEYEEYNEAVNHGAGKLKVDEVRYERHNYGGGDHGFHANPYGHGGHKADWIAKGV</sequence>
<dbReference type="OMA" id="DESMWME"/>
<keyword evidence="3" id="KW-1185">Reference proteome</keyword>
<accession>A0A1J7IJA9</accession>
<dbReference type="AlphaFoldDB" id="A0A1J7IJA9"/>
<evidence type="ECO:0000256" key="1">
    <source>
        <dbReference type="SAM" id="MobiDB-lite"/>
    </source>
</evidence>
<reference evidence="2 3" key="1">
    <citation type="journal article" date="2017" name="Plant Biotechnol. J.">
        <title>A comprehensive draft genome sequence for lupin (Lupinus angustifolius), an emerging health food: insights into plant-microbe interactions and legume evolution.</title>
        <authorList>
            <person name="Hane J.K."/>
            <person name="Ming Y."/>
            <person name="Kamphuis L.G."/>
            <person name="Nelson M.N."/>
            <person name="Garg G."/>
            <person name="Atkins C.A."/>
            <person name="Bayer P.E."/>
            <person name="Bravo A."/>
            <person name="Bringans S."/>
            <person name="Cannon S."/>
            <person name="Edwards D."/>
            <person name="Foley R."/>
            <person name="Gao L.L."/>
            <person name="Harrison M.J."/>
            <person name="Huang W."/>
            <person name="Hurgobin B."/>
            <person name="Li S."/>
            <person name="Liu C.W."/>
            <person name="McGrath A."/>
            <person name="Morahan G."/>
            <person name="Murray J."/>
            <person name="Weller J."/>
            <person name="Jian J."/>
            <person name="Singh K.B."/>
        </authorList>
    </citation>
    <scope>NUCLEOTIDE SEQUENCE [LARGE SCALE GENOMIC DNA]</scope>
    <source>
        <strain evidence="3">cv. Tanjil</strain>
        <tissue evidence="2">Whole plant</tissue>
    </source>
</reference>
<proteinExistence type="predicted"/>
<dbReference type="OrthoDB" id="1432271at2759"/>
<evidence type="ECO:0000313" key="2">
    <source>
        <dbReference type="EMBL" id="OIW15041.1"/>
    </source>
</evidence>
<name>A0A1J7IJA9_LUPAN</name>
<dbReference type="EMBL" id="CM007363">
    <property type="protein sequence ID" value="OIW15041.1"/>
    <property type="molecule type" value="Genomic_DNA"/>
</dbReference>
<dbReference type="Gramene" id="OIW15041">
    <property type="protein sequence ID" value="OIW15041"/>
    <property type="gene ID" value="TanjilG_13968"/>
</dbReference>
<organism evidence="2 3">
    <name type="scientific">Lupinus angustifolius</name>
    <name type="common">Narrow-leaved blue lupine</name>
    <dbReference type="NCBI Taxonomy" id="3871"/>
    <lineage>
        <taxon>Eukaryota</taxon>
        <taxon>Viridiplantae</taxon>
        <taxon>Streptophyta</taxon>
        <taxon>Embryophyta</taxon>
        <taxon>Tracheophyta</taxon>
        <taxon>Spermatophyta</taxon>
        <taxon>Magnoliopsida</taxon>
        <taxon>eudicotyledons</taxon>
        <taxon>Gunneridae</taxon>
        <taxon>Pentapetalae</taxon>
        <taxon>rosids</taxon>
        <taxon>fabids</taxon>
        <taxon>Fabales</taxon>
        <taxon>Fabaceae</taxon>
        <taxon>Papilionoideae</taxon>
        <taxon>50 kb inversion clade</taxon>
        <taxon>genistoids sensu lato</taxon>
        <taxon>core genistoids</taxon>
        <taxon>Genisteae</taxon>
        <taxon>Lupinus</taxon>
    </lineage>
</organism>
<evidence type="ECO:0000313" key="3">
    <source>
        <dbReference type="Proteomes" id="UP000188354"/>
    </source>
</evidence>
<dbReference type="KEGG" id="lang:109343687"/>
<dbReference type="Proteomes" id="UP000188354">
    <property type="component" value="Chromosome LG03"/>
</dbReference>
<gene>
    <name evidence="2" type="ORF">TanjilG_13968</name>
</gene>
<feature type="region of interest" description="Disordered" evidence="1">
    <location>
        <begin position="1"/>
        <end position="22"/>
    </location>
</feature>
<protein>
    <submittedName>
        <fullName evidence="2">Uncharacterized protein</fullName>
    </submittedName>
</protein>